<name>A0ABW1S7B5_9PROT</name>
<keyword evidence="1" id="KW-0472">Membrane</keyword>
<reference evidence="3" key="1">
    <citation type="journal article" date="2019" name="Int. J. Syst. Evol. Microbiol.">
        <title>The Global Catalogue of Microorganisms (GCM) 10K type strain sequencing project: providing services to taxonomists for standard genome sequencing and annotation.</title>
        <authorList>
            <consortium name="The Broad Institute Genomics Platform"/>
            <consortium name="The Broad Institute Genome Sequencing Center for Infectious Disease"/>
            <person name="Wu L."/>
            <person name="Ma J."/>
        </authorList>
    </citation>
    <scope>NUCLEOTIDE SEQUENCE [LARGE SCALE GENOMIC DNA]</scope>
    <source>
        <strain evidence="3">CGMCC-1.15741</strain>
    </source>
</reference>
<evidence type="ECO:0000313" key="3">
    <source>
        <dbReference type="Proteomes" id="UP001596303"/>
    </source>
</evidence>
<feature type="transmembrane region" description="Helical" evidence="1">
    <location>
        <begin position="70"/>
        <end position="91"/>
    </location>
</feature>
<feature type="transmembrane region" description="Helical" evidence="1">
    <location>
        <begin position="36"/>
        <end position="58"/>
    </location>
</feature>
<dbReference type="EMBL" id="JBHSSW010000005">
    <property type="protein sequence ID" value="MFC6197547.1"/>
    <property type="molecule type" value="Genomic_DNA"/>
</dbReference>
<keyword evidence="1" id="KW-0812">Transmembrane</keyword>
<keyword evidence="3" id="KW-1185">Reference proteome</keyword>
<feature type="transmembrane region" description="Helical" evidence="1">
    <location>
        <begin position="5"/>
        <end position="24"/>
    </location>
</feature>
<sequence length="178" mass="19364">MKLRLFAALLTVPYLVGGIAFIMLSGSAEGYTTPRAVFLLLLPIGFIQVLVIAARSIWKLNQRKPVFSKSAVAAVVSPIAFFLCMVAGFGIDERALTETKLRGDDIVKRLEIFTAETGTCPNDIASLYPNGTAAPKPALKNANFSLSVRASNCFVGFPAYTFLYCTKASTDEEWFCFS</sequence>
<dbReference type="RefSeq" id="WP_377376615.1">
    <property type="nucleotide sequence ID" value="NZ_JBHSSW010000005.1"/>
</dbReference>
<dbReference type="Proteomes" id="UP001596303">
    <property type="component" value="Unassembled WGS sequence"/>
</dbReference>
<accession>A0ABW1S7B5</accession>
<gene>
    <name evidence="2" type="ORF">ACFQDM_05630</name>
</gene>
<evidence type="ECO:0000256" key="1">
    <source>
        <dbReference type="SAM" id="Phobius"/>
    </source>
</evidence>
<comment type="caution">
    <text evidence="2">The sequence shown here is derived from an EMBL/GenBank/DDBJ whole genome shotgun (WGS) entry which is preliminary data.</text>
</comment>
<proteinExistence type="predicted"/>
<evidence type="ECO:0000313" key="2">
    <source>
        <dbReference type="EMBL" id="MFC6197547.1"/>
    </source>
</evidence>
<keyword evidence="1" id="KW-1133">Transmembrane helix</keyword>
<protein>
    <submittedName>
        <fullName evidence="2">Uncharacterized protein</fullName>
    </submittedName>
</protein>
<organism evidence="2 3">
    <name type="scientific">Ponticaulis profundi</name>
    <dbReference type="NCBI Taxonomy" id="2665222"/>
    <lineage>
        <taxon>Bacteria</taxon>
        <taxon>Pseudomonadati</taxon>
        <taxon>Pseudomonadota</taxon>
        <taxon>Alphaproteobacteria</taxon>
        <taxon>Hyphomonadales</taxon>
        <taxon>Hyphomonadaceae</taxon>
        <taxon>Ponticaulis</taxon>
    </lineage>
</organism>